<dbReference type="GO" id="GO:0016208">
    <property type="term" value="F:AMP binding"/>
    <property type="evidence" value="ECO:0007669"/>
    <property type="project" value="TreeGrafter"/>
</dbReference>
<comment type="subunit">
    <text evidence="6">Homodimer.</text>
</comment>
<dbReference type="Proteomes" id="UP001174909">
    <property type="component" value="Unassembled WGS sequence"/>
</dbReference>
<dbReference type="GO" id="GO:0044209">
    <property type="term" value="P:AMP salvage"/>
    <property type="evidence" value="ECO:0007669"/>
    <property type="project" value="TreeGrafter"/>
</dbReference>
<keyword evidence="11" id="KW-0808">Transferase</keyword>
<dbReference type="InterPro" id="IPR029057">
    <property type="entry name" value="PRTase-like"/>
</dbReference>
<evidence type="ECO:0000259" key="13">
    <source>
        <dbReference type="Pfam" id="PF00156"/>
    </source>
</evidence>
<dbReference type="EMBL" id="CASHTH010002987">
    <property type="protein sequence ID" value="CAI8038346.1"/>
    <property type="molecule type" value="Genomic_DNA"/>
</dbReference>
<evidence type="ECO:0000313" key="15">
    <source>
        <dbReference type="Proteomes" id="UP001174909"/>
    </source>
</evidence>
<keyword evidence="15" id="KW-1185">Reference proteome</keyword>
<dbReference type="Gene3D" id="3.40.50.2020">
    <property type="match status" value="1"/>
</dbReference>
<dbReference type="GO" id="GO:0006168">
    <property type="term" value="P:adenine salvage"/>
    <property type="evidence" value="ECO:0007669"/>
    <property type="project" value="InterPro"/>
</dbReference>
<dbReference type="NCBIfam" id="NF002636">
    <property type="entry name" value="PRK02304.1-5"/>
    <property type="match status" value="1"/>
</dbReference>
<dbReference type="Pfam" id="PF00156">
    <property type="entry name" value="Pribosyltran"/>
    <property type="match status" value="1"/>
</dbReference>
<proteinExistence type="inferred from homology"/>
<keyword evidence="9" id="KW-0963">Cytoplasm</keyword>
<accession>A0AA35T115</accession>
<evidence type="ECO:0000256" key="11">
    <source>
        <dbReference type="ARBA" id="ARBA00022679"/>
    </source>
</evidence>
<dbReference type="SUPFAM" id="SSF53271">
    <property type="entry name" value="PRTase-like"/>
    <property type="match status" value="1"/>
</dbReference>
<dbReference type="GO" id="GO:0002055">
    <property type="term" value="F:adenine binding"/>
    <property type="evidence" value="ECO:0007669"/>
    <property type="project" value="TreeGrafter"/>
</dbReference>
<evidence type="ECO:0000256" key="10">
    <source>
        <dbReference type="ARBA" id="ARBA00022676"/>
    </source>
</evidence>
<dbReference type="FunFam" id="3.40.50.2020:FF:000004">
    <property type="entry name" value="Adenine phosphoribosyltransferase"/>
    <property type="match status" value="1"/>
</dbReference>
<dbReference type="AlphaFoldDB" id="A0AA35T115"/>
<dbReference type="PANTHER" id="PTHR32315">
    <property type="entry name" value="ADENINE PHOSPHORIBOSYLTRANSFERASE"/>
    <property type="match status" value="1"/>
</dbReference>
<dbReference type="EC" id="2.4.2.7" evidence="7"/>
<dbReference type="GO" id="GO:0006166">
    <property type="term" value="P:purine ribonucleoside salvage"/>
    <property type="evidence" value="ECO:0007669"/>
    <property type="project" value="UniProtKB-KW"/>
</dbReference>
<reference evidence="14" key="1">
    <citation type="submission" date="2023-03" db="EMBL/GenBank/DDBJ databases">
        <authorList>
            <person name="Steffen K."/>
            <person name="Cardenas P."/>
        </authorList>
    </citation>
    <scope>NUCLEOTIDE SEQUENCE</scope>
</reference>
<evidence type="ECO:0000256" key="1">
    <source>
        <dbReference type="ARBA" id="ARBA00000868"/>
    </source>
</evidence>
<evidence type="ECO:0000256" key="6">
    <source>
        <dbReference type="ARBA" id="ARBA00011738"/>
    </source>
</evidence>
<protein>
    <recommendedName>
        <fullName evidence="8">Adenine phosphoribosyltransferase</fullName>
        <ecNumber evidence="7">2.4.2.7</ecNumber>
    </recommendedName>
</protein>
<dbReference type="HAMAP" id="MF_00004">
    <property type="entry name" value="Aden_phosphoribosyltr"/>
    <property type="match status" value="1"/>
</dbReference>
<evidence type="ECO:0000256" key="7">
    <source>
        <dbReference type="ARBA" id="ARBA00011893"/>
    </source>
</evidence>
<feature type="domain" description="Phosphoribosyltransferase" evidence="13">
    <location>
        <begin position="19"/>
        <end position="147"/>
    </location>
</feature>
<comment type="subcellular location">
    <subcellularLocation>
        <location evidence="3">Cytoplasm</location>
    </subcellularLocation>
</comment>
<evidence type="ECO:0000256" key="2">
    <source>
        <dbReference type="ARBA" id="ARBA00003968"/>
    </source>
</evidence>
<dbReference type="InterPro" id="IPR000836">
    <property type="entry name" value="PRTase_dom"/>
</dbReference>
<organism evidence="14 15">
    <name type="scientific">Geodia barretti</name>
    <name type="common">Barrett's horny sponge</name>
    <dbReference type="NCBI Taxonomy" id="519541"/>
    <lineage>
        <taxon>Eukaryota</taxon>
        <taxon>Metazoa</taxon>
        <taxon>Porifera</taxon>
        <taxon>Demospongiae</taxon>
        <taxon>Heteroscleromorpha</taxon>
        <taxon>Tetractinellida</taxon>
        <taxon>Astrophorina</taxon>
        <taxon>Geodiidae</taxon>
        <taxon>Geodia</taxon>
    </lineage>
</organism>
<evidence type="ECO:0000256" key="9">
    <source>
        <dbReference type="ARBA" id="ARBA00022490"/>
    </source>
</evidence>
<comment type="pathway">
    <text evidence="4">Purine metabolism; AMP biosynthesis via salvage pathway; AMP from adenine: step 1/1.</text>
</comment>
<dbReference type="NCBIfam" id="TIGR01090">
    <property type="entry name" value="apt"/>
    <property type="match status" value="1"/>
</dbReference>
<comment type="catalytic activity">
    <reaction evidence="1">
        <text>AMP + diphosphate = 5-phospho-alpha-D-ribose 1-diphosphate + adenine</text>
        <dbReference type="Rhea" id="RHEA:16609"/>
        <dbReference type="ChEBI" id="CHEBI:16708"/>
        <dbReference type="ChEBI" id="CHEBI:33019"/>
        <dbReference type="ChEBI" id="CHEBI:58017"/>
        <dbReference type="ChEBI" id="CHEBI:456215"/>
        <dbReference type="EC" id="2.4.2.7"/>
    </reaction>
</comment>
<dbReference type="CDD" id="cd06223">
    <property type="entry name" value="PRTases_typeI"/>
    <property type="match status" value="1"/>
</dbReference>
<dbReference type="NCBIfam" id="NF002634">
    <property type="entry name" value="PRK02304.1-3"/>
    <property type="match status" value="1"/>
</dbReference>
<evidence type="ECO:0000256" key="8">
    <source>
        <dbReference type="ARBA" id="ARBA00017366"/>
    </source>
</evidence>
<dbReference type="InterPro" id="IPR050054">
    <property type="entry name" value="UPRTase/APRTase"/>
</dbReference>
<evidence type="ECO:0000256" key="5">
    <source>
        <dbReference type="ARBA" id="ARBA00008391"/>
    </source>
</evidence>
<comment type="similarity">
    <text evidence="5">Belongs to the purine/pyrimidine phosphoribosyltransferase family.</text>
</comment>
<evidence type="ECO:0000256" key="4">
    <source>
        <dbReference type="ARBA" id="ARBA00004659"/>
    </source>
</evidence>
<feature type="non-terminal residue" evidence="14">
    <location>
        <position position="1"/>
    </location>
</feature>
<comment type="caution">
    <text evidence="14">The sequence shown here is derived from an EMBL/GenBank/DDBJ whole genome shotgun (WGS) entry which is preliminary data.</text>
</comment>
<sequence length="168" mass="18497">EPLWTIPKSGVRFRDITPLLQNPESFRFGIDRLYQRYQNTELDGLVALDARGFLFGSTLAYLLGVPLIPVRKTGKLPAETVSTDYQLEYGLNSLEMHVDALDEATRVVIIDDLIATGGTMCAAVELISQLGGETIECAVIIELVDLDGRAKLSPVPLYSLVSFHEDEA</sequence>
<evidence type="ECO:0000256" key="3">
    <source>
        <dbReference type="ARBA" id="ARBA00004496"/>
    </source>
</evidence>
<evidence type="ECO:0000256" key="12">
    <source>
        <dbReference type="ARBA" id="ARBA00022726"/>
    </source>
</evidence>
<dbReference type="GO" id="GO:0003999">
    <property type="term" value="F:adenine phosphoribosyltransferase activity"/>
    <property type="evidence" value="ECO:0007669"/>
    <property type="project" value="UniProtKB-EC"/>
</dbReference>
<name>A0AA35T115_GEOBA</name>
<comment type="function">
    <text evidence="2">Catalyzes a salvage reaction resulting in the formation of AMP, that is energically less costly than de novo synthesis.</text>
</comment>
<keyword evidence="10 14" id="KW-0328">Glycosyltransferase</keyword>
<dbReference type="GO" id="GO:0005737">
    <property type="term" value="C:cytoplasm"/>
    <property type="evidence" value="ECO:0007669"/>
    <property type="project" value="UniProtKB-SubCell"/>
</dbReference>
<evidence type="ECO:0000313" key="14">
    <source>
        <dbReference type="EMBL" id="CAI8038346.1"/>
    </source>
</evidence>
<gene>
    <name evidence="14" type="ORF">GBAR_LOCUS21380</name>
</gene>
<dbReference type="InterPro" id="IPR005764">
    <property type="entry name" value="Ade_phspho_trans"/>
</dbReference>
<dbReference type="PANTHER" id="PTHR32315:SF3">
    <property type="entry name" value="ADENINE PHOSPHORIBOSYLTRANSFERASE"/>
    <property type="match status" value="1"/>
</dbReference>
<keyword evidence="12" id="KW-0660">Purine salvage</keyword>